<evidence type="ECO:0000256" key="2">
    <source>
        <dbReference type="ARBA" id="ARBA00022679"/>
    </source>
</evidence>
<dbReference type="PANTHER" id="PTHR12246">
    <property type="entry name" value="PALMITOYLTRANSFERASE ZDHHC16"/>
    <property type="match status" value="1"/>
</dbReference>
<evidence type="ECO:0000313" key="9">
    <source>
        <dbReference type="Ensembl" id="ENSAMXP00005028456.1"/>
    </source>
</evidence>
<organism evidence="9 10">
    <name type="scientific">Astyanax mexicanus</name>
    <name type="common">Blind cave fish</name>
    <name type="synonym">Astyanax fasciatus mexicanus</name>
    <dbReference type="NCBI Taxonomy" id="7994"/>
    <lineage>
        <taxon>Eukaryota</taxon>
        <taxon>Metazoa</taxon>
        <taxon>Chordata</taxon>
        <taxon>Craniata</taxon>
        <taxon>Vertebrata</taxon>
        <taxon>Euteleostomi</taxon>
        <taxon>Actinopterygii</taxon>
        <taxon>Neopterygii</taxon>
        <taxon>Teleostei</taxon>
        <taxon>Ostariophysi</taxon>
        <taxon>Characiformes</taxon>
        <taxon>Characoidei</taxon>
        <taxon>Acestrorhamphidae</taxon>
        <taxon>Acestrorhamphinae</taxon>
        <taxon>Astyanax</taxon>
    </lineage>
</organism>
<comment type="subcellular location">
    <subcellularLocation>
        <location evidence="1">Membrane</location>
        <topology evidence="1">Multi-pass membrane protein</topology>
    </subcellularLocation>
</comment>
<dbReference type="Pfam" id="PF01529">
    <property type="entry name" value="DHHC"/>
    <property type="match status" value="1"/>
</dbReference>
<dbReference type="Proteomes" id="UP000694621">
    <property type="component" value="Unplaced"/>
</dbReference>
<dbReference type="PROSITE" id="PS50216">
    <property type="entry name" value="DHHC"/>
    <property type="match status" value="1"/>
</dbReference>
<dbReference type="InterPro" id="IPR001594">
    <property type="entry name" value="Palmitoyltrfase_DHHC"/>
</dbReference>
<feature type="transmembrane region" description="Helical" evidence="7">
    <location>
        <begin position="6"/>
        <end position="32"/>
    </location>
</feature>
<evidence type="ECO:0000256" key="4">
    <source>
        <dbReference type="ARBA" id="ARBA00022989"/>
    </source>
</evidence>
<accession>A0A8B9JY23</accession>
<evidence type="ECO:0000313" key="10">
    <source>
        <dbReference type="Proteomes" id="UP000694621"/>
    </source>
</evidence>
<evidence type="ECO:0000256" key="6">
    <source>
        <dbReference type="ARBA" id="ARBA00023315"/>
    </source>
</evidence>
<evidence type="ECO:0000256" key="7">
    <source>
        <dbReference type="RuleBase" id="RU079119"/>
    </source>
</evidence>
<proteinExistence type="inferred from homology"/>
<feature type="domain" description="Palmitoyltransferase DHHC" evidence="8">
    <location>
        <begin position="120"/>
        <end position="241"/>
    </location>
</feature>
<evidence type="ECO:0000256" key="3">
    <source>
        <dbReference type="ARBA" id="ARBA00022692"/>
    </source>
</evidence>
<dbReference type="EC" id="2.3.1.225" evidence="7"/>
<dbReference type="AlphaFoldDB" id="A0A8B9JY23"/>
<feature type="transmembrane region" description="Helical" evidence="7">
    <location>
        <begin position="205"/>
        <end position="231"/>
    </location>
</feature>
<comment type="domain">
    <text evidence="7">The DHHC domain is required for palmitoyltransferase activity.</text>
</comment>
<comment type="similarity">
    <text evidence="7">Belongs to the DHHC palmitoyltransferase family.</text>
</comment>
<dbReference type="InterPro" id="IPR039859">
    <property type="entry name" value="PFA4/ZDH16/20/ERF2-like"/>
</dbReference>
<evidence type="ECO:0000256" key="1">
    <source>
        <dbReference type="ARBA" id="ARBA00004141"/>
    </source>
</evidence>
<comment type="catalytic activity">
    <reaction evidence="7">
        <text>L-cysteinyl-[protein] + hexadecanoyl-CoA = S-hexadecanoyl-L-cysteinyl-[protein] + CoA</text>
        <dbReference type="Rhea" id="RHEA:36683"/>
        <dbReference type="Rhea" id="RHEA-COMP:10131"/>
        <dbReference type="Rhea" id="RHEA-COMP:11032"/>
        <dbReference type="ChEBI" id="CHEBI:29950"/>
        <dbReference type="ChEBI" id="CHEBI:57287"/>
        <dbReference type="ChEBI" id="CHEBI:57379"/>
        <dbReference type="ChEBI" id="CHEBI:74151"/>
        <dbReference type="EC" id="2.3.1.225"/>
    </reaction>
</comment>
<feature type="transmembrane region" description="Helical" evidence="7">
    <location>
        <begin position="169"/>
        <end position="193"/>
    </location>
</feature>
<dbReference type="GO" id="GO:0019706">
    <property type="term" value="F:protein-cysteine S-palmitoyltransferase activity"/>
    <property type="evidence" value="ECO:0007669"/>
    <property type="project" value="UniProtKB-EC"/>
</dbReference>
<keyword evidence="4 7" id="KW-1133">Transmembrane helix</keyword>
<name>A0A8B9JY23_ASTMX</name>
<reference evidence="9" key="1">
    <citation type="submission" date="2025-08" db="UniProtKB">
        <authorList>
            <consortium name="Ensembl"/>
        </authorList>
    </citation>
    <scope>IDENTIFICATION</scope>
</reference>
<dbReference type="Ensembl" id="ENSAMXT00005031244.1">
    <property type="protein sequence ID" value="ENSAMXP00005028456.1"/>
    <property type="gene ID" value="ENSAMXG00005014197.1"/>
</dbReference>
<protein>
    <recommendedName>
        <fullName evidence="7">Palmitoyltransferase</fullName>
        <ecNumber evidence="7">2.3.1.225</ecNumber>
    </recommendedName>
</protein>
<feature type="transmembrane region" description="Helical" evidence="7">
    <location>
        <begin position="44"/>
        <end position="67"/>
    </location>
</feature>
<keyword evidence="6 7" id="KW-0012">Acyltransferase</keyword>
<sequence>MKVLRWVPVLVVSSVVVWSYYAYVIQLCLFTLKCSTQRGNRHTLTCILVLYLSVFHVCFLMFCWSFWKTLSTRATSPSSLFHLPDTQHYDLPDSIEMNEEILLKIAHKLPLHTRTATGAFRFCRHCQLIKPDRCHHCSACQICVLKMDHHCLWLNNCIGFSNYKFFLLFLLYSLLYCCYVVATVTPSFVHLWLSGMFDSSSKLHVLFLTLVSAMFLLTLFCLLVFHCWLVANNRTTLEWLSAPFFPDGPDSGAFDVNVRKNISQVFGQDWKLWLFPVSSSQGDGHSFPLRKRIASHHSIIANGVECLDREGVVVSQDSCNVAIAIDD</sequence>
<dbReference type="GO" id="GO:0016020">
    <property type="term" value="C:membrane"/>
    <property type="evidence" value="ECO:0007669"/>
    <property type="project" value="UniProtKB-SubCell"/>
</dbReference>
<evidence type="ECO:0000259" key="8">
    <source>
        <dbReference type="Pfam" id="PF01529"/>
    </source>
</evidence>
<evidence type="ECO:0000256" key="5">
    <source>
        <dbReference type="ARBA" id="ARBA00023136"/>
    </source>
</evidence>
<keyword evidence="5 7" id="KW-0472">Membrane</keyword>
<keyword evidence="2 7" id="KW-0808">Transferase</keyword>
<keyword evidence="3 7" id="KW-0812">Transmembrane</keyword>